<accession>A0A147F3F0</accession>
<organism evidence="1 2">
    <name type="scientific">Microbacterium testaceum</name>
    <name type="common">Aureobacterium testaceum</name>
    <name type="synonym">Brevibacterium testaceum</name>
    <dbReference type="NCBI Taxonomy" id="2033"/>
    <lineage>
        <taxon>Bacteria</taxon>
        <taxon>Bacillati</taxon>
        <taxon>Actinomycetota</taxon>
        <taxon>Actinomycetes</taxon>
        <taxon>Micrococcales</taxon>
        <taxon>Microbacteriaceae</taxon>
        <taxon>Microbacterium</taxon>
    </lineage>
</organism>
<proteinExistence type="predicted"/>
<evidence type="ECO:0000313" key="2">
    <source>
        <dbReference type="Proteomes" id="UP000072189"/>
    </source>
</evidence>
<dbReference type="PATRIC" id="fig|2033.5.peg.579"/>
<dbReference type="RefSeq" id="WP_058595369.1">
    <property type="nucleotide sequence ID" value="NZ_LDRS01000077.1"/>
</dbReference>
<dbReference type="Proteomes" id="UP000072189">
    <property type="component" value="Unassembled WGS sequence"/>
</dbReference>
<dbReference type="OrthoDB" id="3699209at2"/>
<sequence length="87" mass="10009">MPTTRPRTQVTHTVEIEEALQIARSRWPDESPSALITHLVVAGGRALRGEESRRSAAQRRRIDLVIDQFAGIYPEGYLRELREDWPE</sequence>
<protein>
    <submittedName>
        <fullName evidence="1">Uncharacterized protein</fullName>
    </submittedName>
</protein>
<dbReference type="EMBL" id="LDRV01000113">
    <property type="protein sequence ID" value="KTS07890.1"/>
    <property type="molecule type" value="Genomic_DNA"/>
</dbReference>
<dbReference type="AlphaFoldDB" id="A0A147F3F0"/>
<comment type="caution">
    <text evidence="1">The sequence shown here is derived from an EMBL/GenBank/DDBJ whole genome shotgun (WGS) entry which is preliminary data.</text>
</comment>
<gene>
    <name evidence="1" type="ORF">RSA3_16215</name>
</gene>
<reference evidence="1 2" key="1">
    <citation type="journal article" date="2016" name="Front. Microbiol.">
        <title>Genomic Resource of Rice Seed Associated Bacteria.</title>
        <authorList>
            <person name="Midha S."/>
            <person name="Bansal K."/>
            <person name="Sharma S."/>
            <person name="Kumar N."/>
            <person name="Patil P.P."/>
            <person name="Chaudhry V."/>
            <person name="Patil P.B."/>
        </authorList>
    </citation>
    <scope>NUCLEOTIDE SEQUENCE [LARGE SCALE GENOMIC DNA]</scope>
    <source>
        <strain evidence="1 2">RSA3</strain>
    </source>
</reference>
<evidence type="ECO:0000313" key="1">
    <source>
        <dbReference type="EMBL" id="KTS07890.1"/>
    </source>
</evidence>
<name>A0A147F3F0_MICTE</name>